<comment type="similarity">
    <text evidence="2">Belongs to the MgtC/SapB family.</text>
</comment>
<dbReference type="InterPro" id="IPR049177">
    <property type="entry name" value="MgtC_SapB_SrpB_YhiD_N"/>
</dbReference>
<proteinExistence type="inferred from homology"/>
<evidence type="ECO:0000256" key="6">
    <source>
        <dbReference type="ARBA" id="ARBA00023136"/>
    </source>
</evidence>
<keyword evidence="3" id="KW-1003">Cell membrane</keyword>
<dbReference type="InterPro" id="IPR045865">
    <property type="entry name" value="ACT-like_dom_sf"/>
</dbReference>
<evidence type="ECO:0000256" key="4">
    <source>
        <dbReference type="ARBA" id="ARBA00022692"/>
    </source>
</evidence>
<feature type="transmembrane region" description="Helical" evidence="7">
    <location>
        <begin position="36"/>
        <end position="55"/>
    </location>
</feature>
<dbReference type="Pfam" id="PF02308">
    <property type="entry name" value="MgtC"/>
    <property type="match status" value="1"/>
</dbReference>
<dbReference type="AlphaFoldDB" id="A0A1H8RQN3"/>
<keyword evidence="4 7" id="KW-0812">Transmembrane</keyword>
<dbReference type="PANTHER" id="PTHR33778:SF1">
    <property type="entry name" value="MAGNESIUM TRANSPORTER YHID-RELATED"/>
    <property type="match status" value="1"/>
</dbReference>
<reference evidence="9 10" key="1">
    <citation type="submission" date="2016-10" db="EMBL/GenBank/DDBJ databases">
        <authorList>
            <person name="de Groot N.N."/>
        </authorList>
    </citation>
    <scope>NUCLEOTIDE SEQUENCE [LARGE SCALE GENOMIC DNA]</scope>
    <source>
        <strain evidence="9 10">DSM 13305</strain>
    </source>
</reference>
<feature type="transmembrane region" description="Helical" evidence="7">
    <location>
        <begin position="106"/>
        <end position="133"/>
    </location>
</feature>
<accession>A0A1H8RQN3</accession>
<dbReference type="PANTHER" id="PTHR33778">
    <property type="entry name" value="PROTEIN MGTC"/>
    <property type="match status" value="1"/>
</dbReference>
<name>A0A1H8RQN3_9FIRM</name>
<dbReference type="GO" id="GO:0005886">
    <property type="term" value="C:plasma membrane"/>
    <property type="evidence" value="ECO:0007669"/>
    <property type="project" value="UniProtKB-SubCell"/>
</dbReference>
<keyword evidence="5 7" id="KW-1133">Transmembrane helix</keyword>
<dbReference type="Gene3D" id="3.30.70.260">
    <property type="match status" value="1"/>
</dbReference>
<sequence>MITDGEIALRLLVAGILGGIIGYERQAKHKAAGLRTHTLVSIGSCLIMILSISLYEMVQGKTNADPARLAAQVVSGIGFLGAGSIMKEGLTVKGLTTAASLWVVSGVGLAAGGGFYVSALMTTVLVFSILVILTRMEARLYSKQFINIVVTSEDRPEQIGAIGACLGCHGVSIRDIKIEENNHHLLFHLLLQLPDKHNMNCILANLAAIPGVKSVACDSAGMVREHELQ</sequence>
<evidence type="ECO:0000256" key="3">
    <source>
        <dbReference type="ARBA" id="ARBA00022475"/>
    </source>
</evidence>
<feature type="transmembrane region" description="Helical" evidence="7">
    <location>
        <begin position="67"/>
        <end position="86"/>
    </location>
</feature>
<dbReference type="STRING" id="112903.SAMN04490178_10442"/>
<feature type="transmembrane region" description="Helical" evidence="7">
    <location>
        <begin position="7"/>
        <end position="24"/>
    </location>
</feature>
<gene>
    <name evidence="9" type="ORF">SAMN04490178_10442</name>
</gene>
<evidence type="ECO:0000313" key="9">
    <source>
        <dbReference type="EMBL" id="SEO68597.1"/>
    </source>
</evidence>
<evidence type="ECO:0000256" key="1">
    <source>
        <dbReference type="ARBA" id="ARBA00004651"/>
    </source>
</evidence>
<keyword evidence="10" id="KW-1185">Reference proteome</keyword>
<keyword evidence="6 7" id="KW-0472">Membrane</keyword>
<feature type="domain" description="MgtC/SapB/SrpB/YhiD N-terminal" evidence="8">
    <location>
        <begin position="11"/>
        <end position="138"/>
    </location>
</feature>
<dbReference type="Proteomes" id="UP000198847">
    <property type="component" value="Unassembled WGS sequence"/>
</dbReference>
<evidence type="ECO:0000313" key="10">
    <source>
        <dbReference type="Proteomes" id="UP000198847"/>
    </source>
</evidence>
<dbReference type="PRINTS" id="PR01837">
    <property type="entry name" value="MGTCSAPBPROT"/>
</dbReference>
<evidence type="ECO:0000259" key="8">
    <source>
        <dbReference type="Pfam" id="PF02308"/>
    </source>
</evidence>
<evidence type="ECO:0000256" key="5">
    <source>
        <dbReference type="ARBA" id="ARBA00022989"/>
    </source>
</evidence>
<organism evidence="9 10">
    <name type="scientific">Propionispora vibrioides</name>
    <dbReference type="NCBI Taxonomy" id="112903"/>
    <lineage>
        <taxon>Bacteria</taxon>
        <taxon>Bacillati</taxon>
        <taxon>Bacillota</taxon>
        <taxon>Negativicutes</taxon>
        <taxon>Selenomonadales</taxon>
        <taxon>Sporomusaceae</taxon>
        <taxon>Propionispora</taxon>
    </lineage>
</organism>
<evidence type="ECO:0000256" key="2">
    <source>
        <dbReference type="ARBA" id="ARBA00009298"/>
    </source>
</evidence>
<dbReference type="EMBL" id="FODY01000004">
    <property type="protein sequence ID" value="SEO68597.1"/>
    <property type="molecule type" value="Genomic_DNA"/>
</dbReference>
<comment type="subcellular location">
    <subcellularLocation>
        <location evidence="1">Cell membrane</location>
        <topology evidence="1">Multi-pass membrane protein</topology>
    </subcellularLocation>
</comment>
<dbReference type="SUPFAM" id="SSF55021">
    <property type="entry name" value="ACT-like"/>
    <property type="match status" value="1"/>
</dbReference>
<dbReference type="InterPro" id="IPR003416">
    <property type="entry name" value="MgtC/SapB/SrpB/YhiD_fam"/>
</dbReference>
<evidence type="ECO:0000256" key="7">
    <source>
        <dbReference type="SAM" id="Phobius"/>
    </source>
</evidence>
<protein>
    <submittedName>
        <fullName evidence="9">Putative Mg2+ transporter-C (MgtC) family protein</fullName>
    </submittedName>
</protein>